<reference evidence="1" key="1">
    <citation type="submission" date="2022-03" db="EMBL/GenBank/DDBJ databases">
        <authorList>
            <person name="Martin C."/>
        </authorList>
    </citation>
    <scope>NUCLEOTIDE SEQUENCE</scope>
</reference>
<organism evidence="1 2">
    <name type="scientific">Owenia fusiformis</name>
    <name type="common">Polychaete worm</name>
    <dbReference type="NCBI Taxonomy" id="6347"/>
    <lineage>
        <taxon>Eukaryota</taxon>
        <taxon>Metazoa</taxon>
        <taxon>Spiralia</taxon>
        <taxon>Lophotrochozoa</taxon>
        <taxon>Annelida</taxon>
        <taxon>Polychaeta</taxon>
        <taxon>Sedentaria</taxon>
        <taxon>Canalipalpata</taxon>
        <taxon>Sabellida</taxon>
        <taxon>Oweniida</taxon>
        <taxon>Oweniidae</taxon>
        <taxon>Owenia</taxon>
    </lineage>
</organism>
<keyword evidence="2" id="KW-1185">Reference proteome</keyword>
<gene>
    <name evidence="1" type="ORF">OFUS_LOCUS25991</name>
</gene>
<dbReference type="OrthoDB" id="413653at2759"/>
<name>A0A8J1TMK9_OWEFU</name>
<comment type="caution">
    <text evidence="1">The sequence shown here is derived from an EMBL/GenBank/DDBJ whole genome shotgun (WGS) entry which is preliminary data.</text>
</comment>
<dbReference type="AlphaFoldDB" id="A0A8J1TMK9"/>
<dbReference type="Proteomes" id="UP000749559">
    <property type="component" value="Unassembled WGS sequence"/>
</dbReference>
<accession>A0A8J1TMK9</accession>
<dbReference type="Pfam" id="PF14124">
    <property type="entry name" value="DUF4291"/>
    <property type="match status" value="1"/>
</dbReference>
<protein>
    <submittedName>
        <fullName evidence="1">Uncharacterized protein</fullName>
    </submittedName>
</protein>
<dbReference type="EMBL" id="CAIIXF020000012">
    <property type="protein sequence ID" value="CAH1802296.1"/>
    <property type="molecule type" value="Genomic_DNA"/>
</dbReference>
<evidence type="ECO:0000313" key="1">
    <source>
        <dbReference type="EMBL" id="CAH1802296.1"/>
    </source>
</evidence>
<dbReference type="InterPro" id="IPR025633">
    <property type="entry name" value="DUF4291"/>
</dbReference>
<evidence type="ECO:0000313" key="2">
    <source>
        <dbReference type="Proteomes" id="UP000749559"/>
    </source>
</evidence>
<dbReference type="PANTHER" id="PTHR38567:SF1">
    <property type="entry name" value="DUF4291 DOMAIN-CONTAINING PROTEIN"/>
    <property type="match status" value="1"/>
</dbReference>
<proteinExistence type="predicted"/>
<dbReference type="PANTHER" id="PTHR38567">
    <property type="entry name" value="DUF4291 DOMAIN-CONTAINING PROTEIN"/>
    <property type="match status" value="1"/>
</dbReference>
<sequence>MSTSLLTELYIEQVEKHWPKSGKHILAQYTENSVVVYQAFNQAIADYAIENQRFGGPAFSYDRMSWVKPNFLWMTYRCGWASKKQQERVLAVTITKEGFEEILQNAYTVHRERKEGKTKKDINIRLQWDPDHAPDYTKQERKAIQLGLKNDVLKKYGNEWILKIEDITDFVKEQYRVLQNDGIEHLMVPRERVYHPSTQDICEKIELDTALSDTL</sequence>